<sequence length="61" mass="6873">MLASPATAAPMQVEATKRERQRVVVLDFDYSATSDTNYYWSYWRRGNASGISDLIVDALVD</sequence>
<gene>
    <name evidence="1" type="ORF">HPC62_13625</name>
</gene>
<protein>
    <submittedName>
        <fullName evidence="1">Uncharacterized protein</fullName>
    </submittedName>
</protein>
<accession>A0A6M8B7U4</accession>
<dbReference type="KEGG" id="theu:HPC62_13625"/>
<name>A0A6M8B7U4_9CYAN</name>
<dbReference type="RefSeq" id="WP_172356510.1">
    <property type="nucleotide sequence ID" value="NZ_CP053661.1"/>
</dbReference>
<reference evidence="1 2" key="1">
    <citation type="submission" date="2020-05" db="EMBL/GenBank/DDBJ databases">
        <title>Complete genome sequence of of a novel Thermoleptolyngbya strain isolated from hot springs of Ganzi, Sichuan China.</title>
        <authorList>
            <person name="Tang J."/>
            <person name="Daroch M."/>
            <person name="Li L."/>
            <person name="Waleron K."/>
            <person name="Waleron M."/>
            <person name="Waleron M."/>
        </authorList>
    </citation>
    <scope>NUCLEOTIDE SEQUENCE [LARGE SCALE GENOMIC DNA]</scope>
    <source>
        <strain evidence="1 2">PKUAC-SCTA183</strain>
    </source>
</reference>
<proteinExistence type="predicted"/>
<organism evidence="1 2">
    <name type="scientific">Thermoleptolyngbya sichuanensis A183</name>
    <dbReference type="NCBI Taxonomy" id="2737172"/>
    <lineage>
        <taxon>Bacteria</taxon>
        <taxon>Bacillati</taxon>
        <taxon>Cyanobacteriota</taxon>
        <taxon>Cyanophyceae</taxon>
        <taxon>Oculatellales</taxon>
        <taxon>Oculatellaceae</taxon>
        <taxon>Thermoleptolyngbya</taxon>
        <taxon>Thermoleptolyngbya sichuanensis</taxon>
    </lineage>
</organism>
<dbReference type="EMBL" id="CP053661">
    <property type="protein sequence ID" value="QKD83094.1"/>
    <property type="molecule type" value="Genomic_DNA"/>
</dbReference>
<evidence type="ECO:0000313" key="2">
    <source>
        <dbReference type="Proteomes" id="UP000505210"/>
    </source>
</evidence>
<dbReference type="AlphaFoldDB" id="A0A6M8B7U4"/>
<keyword evidence="2" id="KW-1185">Reference proteome</keyword>
<dbReference type="Proteomes" id="UP000505210">
    <property type="component" value="Chromosome"/>
</dbReference>
<evidence type="ECO:0000313" key="1">
    <source>
        <dbReference type="EMBL" id="QKD83094.1"/>
    </source>
</evidence>